<dbReference type="InterPro" id="IPR050194">
    <property type="entry name" value="Glycosyltransferase_grp1"/>
</dbReference>
<dbReference type="SUPFAM" id="SSF53756">
    <property type="entry name" value="UDP-Glycosyltransferase/glycogen phosphorylase"/>
    <property type="match status" value="1"/>
</dbReference>
<evidence type="ECO:0000313" key="3">
    <source>
        <dbReference type="EMBL" id="MEW9304795.1"/>
    </source>
</evidence>
<dbReference type="InterPro" id="IPR001296">
    <property type="entry name" value="Glyco_trans_1"/>
</dbReference>
<dbReference type="InterPro" id="IPR028098">
    <property type="entry name" value="Glyco_trans_4-like_N"/>
</dbReference>
<dbReference type="EC" id="2.4.-.-" evidence="3"/>
<dbReference type="PANTHER" id="PTHR45947:SF3">
    <property type="entry name" value="SULFOQUINOVOSYL TRANSFERASE SQD2"/>
    <property type="match status" value="1"/>
</dbReference>
<evidence type="ECO:0000259" key="1">
    <source>
        <dbReference type="Pfam" id="PF00534"/>
    </source>
</evidence>
<evidence type="ECO:0000313" key="4">
    <source>
        <dbReference type="Proteomes" id="UP001555786"/>
    </source>
</evidence>
<dbReference type="PANTHER" id="PTHR45947">
    <property type="entry name" value="SULFOQUINOVOSYL TRANSFERASE SQD2"/>
    <property type="match status" value="1"/>
</dbReference>
<dbReference type="Gene3D" id="3.40.50.2000">
    <property type="entry name" value="Glycogen Phosphorylase B"/>
    <property type="match status" value="2"/>
</dbReference>
<name>A0ABV3PGS3_9HYPH</name>
<dbReference type="GO" id="GO:0016757">
    <property type="term" value="F:glycosyltransferase activity"/>
    <property type="evidence" value="ECO:0007669"/>
    <property type="project" value="UniProtKB-KW"/>
</dbReference>
<dbReference type="Proteomes" id="UP001555786">
    <property type="component" value="Unassembled WGS sequence"/>
</dbReference>
<gene>
    <name evidence="3" type="ORF">ABXS05_04555</name>
</gene>
<keyword evidence="3" id="KW-0808">Transferase</keyword>
<accession>A0ABV3PGS3</accession>
<keyword evidence="3" id="KW-0328">Glycosyltransferase</keyword>
<sequence length="367" mass="41251">MRVAIVHYWFVGMRGGEKVIEALCELFPQADIFTHVYRPDAVSPVIRRHKVSTSFISRLPAAYRLYKSYLPLMPMALENLDLRGYDLVISSESGPAKGIVPPADAVHICYCHSPMRYIWNMFHDYRERSGFLTRMMMPPIAHYIRNWDAASASRVDHFVSNSKTVARRVQSYYRRDSDVIFPPVDTAAFRPVETSELEDYYLMVGELVSYKRPDLAVEAFNRTGRKLVIIGGGEMFAKVKAMAGPTVSVLGPQPFSALQHHYARCRALVFPGEEDFGIVPVEAMASGRPVIAYGRGGATETVIADRTGVFFQTQSVEAIIDAIERLEKTDIDPSAITAHAAGFGKEVFTEKMRAYVERRVHEKSTQA</sequence>
<feature type="domain" description="Glycosyl transferase family 1" evidence="1">
    <location>
        <begin position="195"/>
        <end position="334"/>
    </location>
</feature>
<dbReference type="Pfam" id="PF00534">
    <property type="entry name" value="Glycos_transf_1"/>
    <property type="match status" value="1"/>
</dbReference>
<dbReference type="Pfam" id="PF13439">
    <property type="entry name" value="Glyco_transf_4"/>
    <property type="match status" value="1"/>
</dbReference>
<reference evidence="3 4" key="1">
    <citation type="submission" date="2024-07" db="EMBL/GenBank/DDBJ databases">
        <title>Description of Labrys sedimenti sp. nov., isolated from a diclofenac-degrading enrichment culture.</title>
        <authorList>
            <person name="Tancsics A."/>
            <person name="Csepanyi A."/>
        </authorList>
    </citation>
    <scope>NUCLEOTIDE SEQUENCE [LARGE SCALE GENOMIC DNA]</scope>
    <source>
        <strain evidence="3 4">LMG 23578</strain>
    </source>
</reference>
<organism evidence="3 4">
    <name type="scientific">Labrys neptuniae</name>
    <dbReference type="NCBI Taxonomy" id="376174"/>
    <lineage>
        <taxon>Bacteria</taxon>
        <taxon>Pseudomonadati</taxon>
        <taxon>Pseudomonadota</taxon>
        <taxon>Alphaproteobacteria</taxon>
        <taxon>Hyphomicrobiales</taxon>
        <taxon>Xanthobacteraceae</taxon>
        <taxon>Labrys</taxon>
    </lineage>
</organism>
<proteinExistence type="predicted"/>
<keyword evidence="4" id="KW-1185">Reference proteome</keyword>
<protein>
    <submittedName>
        <fullName evidence="3">Glycosyltransferase</fullName>
        <ecNumber evidence="3">2.4.-.-</ecNumber>
    </submittedName>
</protein>
<evidence type="ECO:0000259" key="2">
    <source>
        <dbReference type="Pfam" id="PF13439"/>
    </source>
</evidence>
<feature type="domain" description="Glycosyltransferase subfamily 4-like N-terminal" evidence="2">
    <location>
        <begin position="14"/>
        <end position="187"/>
    </location>
</feature>
<dbReference type="RefSeq" id="WP_367623081.1">
    <property type="nucleotide sequence ID" value="NZ_JBFNQD010000001.1"/>
</dbReference>
<dbReference type="EMBL" id="JBFNQD010000001">
    <property type="protein sequence ID" value="MEW9304795.1"/>
    <property type="molecule type" value="Genomic_DNA"/>
</dbReference>
<comment type="caution">
    <text evidence="3">The sequence shown here is derived from an EMBL/GenBank/DDBJ whole genome shotgun (WGS) entry which is preliminary data.</text>
</comment>